<evidence type="ECO:0000256" key="5">
    <source>
        <dbReference type="ARBA" id="ARBA00023136"/>
    </source>
</evidence>
<feature type="transmembrane region" description="Helical" evidence="6">
    <location>
        <begin position="103"/>
        <end position="121"/>
    </location>
</feature>
<accession>A0ABN8H4L9</accession>
<dbReference type="InterPro" id="IPR011701">
    <property type="entry name" value="MFS"/>
</dbReference>
<keyword evidence="9" id="KW-1185">Reference proteome</keyword>
<keyword evidence="5 6" id="KW-0472">Membrane</keyword>
<evidence type="ECO:0000256" key="3">
    <source>
        <dbReference type="ARBA" id="ARBA00022692"/>
    </source>
</evidence>
<keyword evidence="2" id="KW-0813">Transport</keyword>
<keyword evidence="3 6" id="KW-0812">Transmembrane</keyword>
<comment type="subcellular location">
    <subcellularLocation>
        <location evidence="1">Cell membrane</location>
        <topology evidence="1">Multi-pass membrane protein</topology>
    </subcellularLocation>
</comment>
<feature type="transmembrane region" description="Helical" evidence="6">
    <location>
        <begin position="127"/>
        <end position="149"/>
    </location>
</feature>
<evidence type="ECO:0000256" key="6">
    <source>
        <dbReference type="SAM" id="Phobius"/>
    </source>
</evidence>
<evidence type="ECO:0000256" key="1">
    <source>
        <dbReference type="ARBA" id="ARBA00004651"/>
    </source>
</evidence>
<dbReference type="PANTHER" id="PTHR23526">
    <property type="entry name" value="INTEGRAL MEMBRANE TRANSPORT PROTEIN-RELATED"/>
    <property type="match status" value="1"/>
</dbReference>
<organism evidence="8 9">
    <name type="scientific">Paenibacillus allorhizoplanae</name>
    <dbReference type="NCBI Taxonomy" id="2905648"/>
    <lineage>
        <taxon>Bacteria</taxon>
        <taxon>Bacillati</taxon>
        <taxon>Bacillota</taxon>
        <taxon>Bacilli</taxon>
        <taxon>Bacillales</taxon>
        <taxon>Paenibacillaceae</taxon>
        <taxon>Paenibacillus</taxon>
    </lineage>
</organism>
<dbReference type="InterPro" id="IPR020846">
    <property type="entry name" value="MFS_dom"/>
</dbReference>
<feature type="transmembrane region" description="Helical" evidence="6">
    <location>
        <begin position="329"/>
        <end position="352"/>
    </location>
</feature>
<evidence type="ECO:0000256" key="4">
    <source>
        <dbReference type="ARBA" id="ARBA00022989"/>
    </source>
</evidence>
<protein>
    <recommendedName>
        <fullName evidence="7">Major facilitator superfamily (MFS) profile domain-containing protein</fullName>
    </recommendedName>
</protein>
<feature type="transmembrane region" description="Helical" evidence="6">
    <location>
        <begin position="387"/>
        <end position="410"/>
    </location>
</feature>
<dbReference type="PROSITE" id="PS50850">
    <property type="entry name" value="MFS"/>
    <property type="match status" value="1"/>
</dbReference>
<name>A0ABN8H4L9_9BACL</name>
<evidence type="ECO:0000259" key="7">
    <source>
        <dbReference type="PROSITE" id="PS50850"/>
    </source>
</evidence>
<dbReference type="Gene3D" id="1.20.1250.20">
    <property type="entry name" value="MFS general substrate transporter like domains"/>
    <property type="match status" value="2"/>
</dbReference>
<evidence type="ECO:0000313" key="8">
    <source>
        <dbReference type="EMBL" id="CAH1223137.1"/>
    </source>
</evidence>
<evidence type="ECO:0000313" key="9">
    <source>
        <dbReference type="Proteomes" id="UP000838821"/>
    </source>
</evidence>
<feature type="transmembrane region" description="Helical" evidence="6">
    <location>
        <begin position="361"/>
        <end position="381"/>
    </location>
</feature>
<feature type="transmembrane region" description="Helical" evidence="6">
    <location>
        <begin position="192"/>
        <end position="210"/>
    </location>
</feature>
<dbReference type="SUPFAM" id="SSF103473">
    <property type="entry name" value="MFS general substrate transporter"/>
    <property type="match status" value="1"/>
</dbReference>
<comment type="caution">
    <text evidence="8">The sequence shown here is derived from an EMBL/GenBank/DDBJ whole genome shotgun (WGS) entry which is preliminary data.</text>
</comment>
<feature type="transmembrane region" description="Helical" evidence="6">
    <location>
        <begin position="161"/>
        <end position="180"/>
    </location>
</feature>
<feature type="transmembrane region" description="Helical" evidence="6">
    <location>
        <begin position="239"/>
        <end position="260"/>
    </location>
</feature>
<keyword evidence="4 6" id="KW-1133">Transmembrane helix</keyword>
<feature type="transmembrane region" description="Helical" evidence="6">
    <location>
        <begin position="74"/>
        <end position="91"/>
    </location>
</feature>
<evidence type="ECO:0000256" key="2">
    <source>
        <dbReference type="ARBA" id="ARBA00022448"/>
    </source>
</evidence>
<dbReference type="EMBL" id="CAKMMW010000022">
    <property type="protein sequence ID" value="CAH1223137.1"/>
    <property type="molecule type" value="Genomic_DNA"/>
</dbReference>
<proteinExistence type="predicted"/>
<dbReference type="PANTHER" id="PTHR23526:SF2">
    <property type="entry name" value="MAJOR FACILITATOR SUPERFAMILY (MFS) PROFILE DOMAIN-CONTAINING PROTEIN"/>
    <property type="match status" value="1"/>
</dbReference>
<dbReference type="InterPro" id="IPR036259">
    <property type="entry name" value="MFS_trans_sf"/>
</dbReference>
<reference evidence="8" key="1">
    <citation type="submission" date="2022-01" db="EMBL/GenBank/DDBJ databases">
        <authorList>
            <person name="Criscuolo A."/>
        </authorList>
    </citation>
    <scope>NUCLEOTIDE SEQUENCE</scope>
    <source>
        <strain evidence="8">CIP111891</strain>
    </source>
</reference>
<feature type="domain" description="Major facilitator superfamily (MFS) profile" evidence="7">
    <location>
        <begin position="238"/>
        <end position="425"/>
    </location>
</feature>
<feature type="transmembrane region" description="Helical" evidence="6">
    <location>
        <begin position="280"/>
        <end position="298"/>
    </location>
</feature>
<dbReference type="Pfam" id="PF07690">
    <property type="entry name" value="MFS_1"/>
    <property type="match status" value="1"/>
</dbReference>
<gene>
    <name evidence="8" type="ORF">PAECIP111891_05460</name>
</gene>
<sequence>MKVISNLNERSMRGSKTMLANKMFQKLGLHMSPATKHNLYSDFGAACLFSLFNVVFNQFYIALAIRQGATNLEVGILAAAPAIGLLFSPIWAGRIEQSNPKPFVIIPNVIGRALLLLPAFFGAPSVYVVTAIIFYFLMGIQAPAYPALITRMYQPELRGRLMGYVRVAMGAIMIPLAYLVGSWTDKSGPSGSLITAAITGVISILSLSRVKEIALPTKVSARKSSFKEQLKLVRNHRELVVFFAATTLTGFGNILASPLYQIIQVRELQLNNIEIALARISYYVCLLVAYFVVGWVIDRFSAKQTLVYGLAAFAIVPLLYGIFGNYPAVIIGSGIQGIGDAIWDIGILAYIFRVVPGREAVVFGLHLMLFGIRGSIAPLLSTGLSDYLPISGLLIGAAICGCIGTIIFLLQKDNKEMTESVPRYG</sequence>
<dbReference type="Proteomes" id="UP000838821">
    <property type="component" value="Unassembled WGS sequence"/>
</dbReference>
<dbReference type="InterPro" id="IPR052528">
    <property type="entry name" value="Sugar_transport-like"/>
</dbReference>
<feature type="transmembrane region" description="Helical" evidence="6">
    <location>
        <begin position="305"/>
        <end position="323"/>
    </location>
</feature>